<evidence type="ECO:0000256" key="1">
    <source>
        <dbReference type="SAM" id="MobiDB-lite"/>
    </source>
</evidence>
<sequence length="65" mass="6950">AEEADDEPEAEEADDEPEVEEAGDEPEAEGVDVELEAEEPDGGSGGTVEMLMELVSEAPDRLYLN</sequence>
<dbReference type="EMBL" id="BKCJ011562336">
    <property type="protein sequence ID" value="GFD41926.1"/>
    <property type="molecule type" value="Genomic_DNA"/>
</dbReference>
<accession>A0A699W824</accession>
<feature type="compositionally biased region" description="Acidic residues" evidence="1">
    <location>
        <begin position="1"/>
        <end position="41"/>
    </location>
</feature>
<evidence type="ECO:0000313" key="2">
    <source>
        <dbReference type="EMBL" id="GFD41926.1"/>
    </source>
</evidence>
<proteinExistence type="predicted"/>
<feature type="region of interest" description="Disordered" evidence="1">
    <location>
        <begin position="1"/>
        <end position="48"/>
    </location>
</feature>
<comment type="caution">
    <text evidence="2">The sequence shown here is derived from an EMBL/GenBank/DDBJ whole genome shotgun (WGS) entry which is preliminary data.</text>
</comment>
<name>A0A699W824_TANCI</name>
<protein>
    <submittedName>
        <fullName evidence="2">Uncharacterized protein</fullName>
    </submittedName>
</protein>
<gene>
    <name evidence="2" type="ORF">Tci_913895</name>
</gene>
<dbReference type="AlphaFoldDB" id="A0A699W824"/>
<reference evidence="2" key="1">
    <citation type="journal article" date="2019" name="Sci. Rep.">
        <title>Draft genome of Tanacetum cinerariifolium, the natural source of mosquito coil.</title>
        <authorList>
            <person name="Yamashiro T."/>
            <person name="Shiraishi A."/>
            <person name="Satake H."/>
            <person name="Nakayama K."/>
        </authorList>
    </citation>
    <scope>NUCLEOTIDE SEQUENCE</scope>
</reference>
<feature type="non-terminal residue" evidence="2">
    <location>
        <position position="1"/>
    </location>
</feature>
<organism evidence="2">
    <name type="scientific">Tanacetum cinerariifolium</name>
    <name type="common">Dalmatian daisy</name>
    <name type="synonym">Chrysanthemum cinerariifolium</name>
    <dbReference type="NCBI Taxonomy" id="118510"/>
    <lineage>
        <taxon>Eukaryota</taxon>
        <taxon>Viridiplantae</taxon>
        <taxon>Streptophyta</taxon>
        <taxon>Embryophyta</taxon>
        <taxon>Tracheophyta</taxon>
        <taxon>Spermatophyta</taxon>
        <taxon>Magnoliopsida</taxon>
        <taxon>eudicotyledons</taxon>
        <taxon>Gunneridae</taxon>
        <taxon>Pentapetalae</taxon>
        <taxon>asterids</taxon>
        <taxon>campanulids</taxon>
        <taxon>Asterales</taxon>
        <taxon>Asteraceae</taxon>
        <taxon>Asteroideae</taxon>
        <taxon>Anthemideae</taxon>
        <taxon>Anthemidinae</taxon>
        <taxon>Tanacetum</taxon>
    </lineage>
</organism>